<dbReference type="InterPro" id="IPR013078">
    <property type="entry name" value="His_Pase_superF_clade-1"/>
</dbReference>
<dbReference type="InterPro" id="IPR029033">
    <property type="entry name" value="His_PPase_superfam"/>
</dbReference>
<evidence type="ECO:0000313" key="2">
    <source>
        <dbReference type="EMBL" id="UYP45552.1"/>
    </source>
</evidence>
<reference evidence="2" key="1">
    <citation type="submission" date="2022-09" db="EMBL/GenBank/DDBJ databases">
        <title>Actin cytoskeleton and complex cell architecture in an #Asgard archaeon.</title>
        <authorList>
            <person name="Ponce Toledo R.I."/>
            <person name="Schleper C."/>
            <person name="Rodrigues Oliveira T."/>
            <person name="Wollweber F."/>
            <person name="Xu J."/>
            <person name="Rittmann S."/>
            <person name="Klingl A."/>
            <person name="Pilhofer M."/>
        </authorList>
    </citation>
    <scope>NUCLEOTIDE SEQUENCE</scope>
    <source>
        <strain evidence="2">B-35</strain>
    </source>
</reference>
<dbReference type="CDD" id="cd07067">
    <property type="entry name" value="HP_PGM_like"/>
    <property type="match status" value="1"/>
</dbReference>
<dbReference type="EMBL" id="CP104013">
    <property type="protein sequence ID" value="UYP45552.1"/>
    <property type="molecule type" value="Genomic_DNA"/>
</dbReference>
<dbReference type="EC" id="5.4.2.11" evidence="2"/>
<keyword evidence="1" id="KW-0472">Membrane</keyword>
<dbReference type="Pfam" id="PF00300">
    <property type="entry name" value="His_Phos_1"/>
    <property type="match status" value="1"/>
</dbReference>
<dbReference type="PANTHER" id="PTHR48100:SF1">
    <property type="entry name" value="HISTIDINE PHOSPHATASE FAMILY PROTEIN-RELATED"/>
    <property type="match status" value="1"/>
</dbReference>
<keyword evidence="3" id="KW-1185">Reference proteome</keyword>
<sequence length="210" mass="24396">MTKLIIIQHCQSEHHINNMSGGWTDTPLTSLGRKQADLIGKRLRVDILNEKYVLYASDLKRAYQTAEVIGKHLNLEIKIDKDLREINTGIAAGKTKDWANAHRNPRTEKGFNLDYREFPQGETWKQFYFRVCDCMERITKSENHNYIIVTHGCTLAFIVAWWLKYDVQMLVSSYFSASPASISILQYKENYQQNVLKSFNDTSHLKDFGK</sequence>
<proteinExistence type="predicted"/>
<name>A0ABY6HRQ4_9ARCH</name>
<protein>
    <submittedName>
        <fullName evidence="2">2,3-bisphosphoglycerate-dependent phosphoglycerate mutase</fullName>
        <ecNumber evidence="2">5.4.2.11</ecNumber>
    </submittedName>
</protein>
<dbReference type="PANTHER" id="PTHR48100">
    <property type="entry name" value="BROAD-SPECIFICITY PHOSPHATASE YOR283W-RELATED"/>
    <property type="match status" value="1"/>
</dbReference>
<dbReference type="SUPFAM" id="SSF53254">
    <property type="entry name" value="Phosphoglycerate mutase-like"/>
    <property type="match status" value="1"/>
</dbReference>
<accession>A0ABY6HRQ4</accession>
<feature type="transmembrane region" description="Helical" evidence="1">
    <location>
        <begin position="145"/>
        <end position="163"/>
    </location>
</feature>
<keyword evidence="2" id="KW-0413">Isomerase</keyword>
<keyword evidence="1" id="KW-0812">Transmembrane</keyword>
<dbReference type="Proteomes" id="UP001208689">
    <property type="component" value="Chromosome"/>
</dbReference>
<organism evidence="2 3">
    <name type="scientific">Candidatus Lokiarchaeum ossiferum</name>
    <dbReference type="NCBI Taxonomy" id="2951803"/>
    <lineage>
        <taxon>Archaea</taxon>
        <taxon>Promethearchaeati</taxon>
        <taxon>Promethearchaeota</taxon>
        <taxon>Promethearchaeia</taxon>
        <taxon>Promethearchaeales</taxon>
        <taxon>Promethearchaeaceae</taxon>
        <taxon>Candidatus Lokiarchaeum</taxon>
    </lineage>
</organism>
<gene>
    <name evidence="2" type="ORF">NEF87_001837</name>
</gene>
<dbReference type="SMART" id="SM00855">
    <property type="entry name" value="PGAM"/>
    <property type="match status" value="1"/>
</dbReference>
<dbReference type="InterPro" id="IPR050275">
    <property type="entry name" value="PGM_Phosphatase"/>
</dbReference>
<keyword evidence="1" id="KW-1133">Transmembrane helix</keyword>
<dbReference type="Gene3D" id="3.40.50.1240">
    <property type="entry name" value="Phosphoglycerate mutase-like"/>
    <property type="match status" value="1"/>
</dbReference>
<dbReference type="GO" id="GO:0004619">
    <property type="term" value="F:phosphoglycerate mutase activity"/>
    <property type="evidence" value="ECO:0007669"/>
    <property type="project" value="UniProtKB-EC"/>
</dbReference>
<evidence type="ECO:0000313" key="3">
    <source>
        <dbReference type="Proteomes" id="UP001208689"/>
    </source>
</evidence>
<evidence type="ECO:0000256" key="1">
    <source>
        <dbReference type="SAM" id="Phobius"/>
    </source>
</evidence>